<organism evidence="4 5">
    <name type="scientific">Pseudotabrizicola sediminis</name>
    <dbReference type="NCBI Taxonomy" id="2486418"/>
    <lineage>
        <taxon>Bacteria</taxon>
        <taxon>Pseudomonadati</taxon>
        <taxon>Pseudomonadota</taxon>
        <taxon>Alphaproteobacteria</taxon>
        <taxon>Rhodobacterales</taxon>
        <taxon>Paracoccaceae</taxon>
        <taxon>Pseudotabrizicola</taxon>
    </lineage>
</organism>
<dbReference type="EMBL" id="RPEM01000001">
    <property type="protein sequence ID" value="TGD45285.1"/>
    <property type="molecule type" value="Genomic_DNA"/>
</dbReference>
<dbReference type="Pfam" id="PF13547">
    <property type="entry name" value="GTA_TIM"/>
    <property type="match status" value="1"/>
</dbReference>
<evidence type="ECO:0000259" key="2">
    <source>
        <dbReference type="Pfam" id="PF13550"/>
    </source>
</evidence>
<dbReference type="SUPFAM" id="SSF51445">
    <property type="entry name" value="(Trans)glycosidases"/>
    <property type="match status" value="1"/>
</dbReference>
<accession>A0ABY2KSL1</accession>
<keyword evidence="5" id="KW-1185">Reference proteome</keyword>
<proteinExistence type="predicted"/>
<dbReference type="InterPro" id="IPR017853">
    <property type="entry name" value="GH"/>
</dbReference>
<sequence length="1301" mass="142924">MATILFAAAGAALGAGAGGTVLGLSGAVIGRAVGATIGRAVDQRIMGLGSDAVEVGKLDRFHIMGASEGTAIAKSWGRMRLAGQVIWASPFRETSIKSGGKGMPSPRAVRYSYSVSLAVALCEGNILGIGRLWADGDEISPKSLNLRVYTGTEDQLPDPLIEARMGSMHAPAYRGIAYVVIEDLELSAFGNRVPQLSFEVIRHAQGAEAEQVADLKDAIKGVALFPGTGEYALGTKKVWEEHSFGVTRTLNVNTPSGETDISTSLNQLQQELPNCKAVSLVVSWFGNDLRCGFCEVQPKVEQKHVEAVRNPWRSGGVGRNEAAEIPRREGRSIYGGTPADSTVIEAIVTLRDRGQSVMFYPFILMDQMEGNTLDDPYSNNGYQAALPWRGRITLSVAPGRHASPDQTAVAASEVASFFGKARAEHFSVSGQNQISYNGEPKWGYRRFILHYAHLCKIAGGVEAFCIGSEMRGLTQIRGGGHSFPAVQALIQLAEDVRSILGPDVKISYAADWSEYFGYHVDDNVYFHLDPLWSDSHIDFIGVDNYMPISDWRDTAKHADSDWLSIYNLDYLKSNIMGGEGFDWYYSGQEGFDAQNRLEIRDTQHGEDWIFRNKDMKSWWSNVHHNRIDGVREAESTSWIPGSKPFRFTEYGCAAIDKGTNEPNKFLDNKSSESAIPRASTGTRDDFIQMQYFRAQHEFWSDSDNNPASELFSGLMVDIDHLYAWAWDARPFPAFPRAIDLWSDGDSYYRGHWLNGRASSAPLDRVVREICADSGIGRIETKYLFGLVHGYGVSDTQSGRASLQPLSVTYGFDCTDMDGVLNFQTRGLRSELAIDKSLIAVAQDGSSSLELTRLSDNDAVEKIRFAYISADGTFKASVAEVSLAETSSPNVVETEYPLALPAETAKATAQKWLIAALASRDQMRLDLPPSMISLTNGGTFSIDGLTYRIDSTEIDQKVAIVASRIEPWNCRVQEQDVDMQGWTSFRESGPVSRVWLDLPLVNDSQTAYAPFLAVRAVPWSGPAILWSANEDSDYTVNTRIYGASHIGRTLSDFPSCSSGIIDRGRGLIVEMQSRMLESTSPSGMLSGKNLVAIGGDDPTQWEIFQYQTAELISPGVFSLSTRLRGLAGTDALMPLSRPAGSYVVLIDESLIQISLSTDHLNVERHYRLAFANEDIGSDTVVHDIETFKGSGLRPLSVSHLRFTMDGLQNHRFTWVRRTRIGGDSWEGYDAPIGEDRELYAIRIISSDGRILHNDVTTETHFLISAAQRALIGLLSTYSLEVSQISSLYGPGPAKRIDGHFGD</sequence>
<dbReference type="InterPro" id="IPR032876">
    <property type="entry name" value="J_dom"/>
</dbReference>
<dbReference type="Pfam" id="PF13550">
    <property type="entry name" value="Phage-tail_3"/>
    <property type="match status" value="1"/>
</dbReference>
<evidence type="ECO:0000259" key="3">
    <source>
        <dbReference type="Pfam" id="PF23666"/>
    </source>
</evidence>
<protein>
    <submittedName>
        <fullName evidence="4">Host specificity protein</fullName>
    </submittedName>
</protein>
<evidence type="ECO:0000259" key="1">
    <source>
        <dbReference type="Pfam" id="PF13547"/>
    </source>
</evidence>
<reference evidence="4 5" key="1">
    <citation type="submission" date="2018-11" db="EMBL/GenBank/DDBJ databases">
        <title>Tabrizicola sp. isolated from sediment of alpine lake.</title>
        <authorList>
            <person name="Liu Z."/>
        </authorList>
    </citation>
    <scope>NUCLEOTIDE SEQUENCE [LARGE SCALE GENOMIC DNA]</scope>
    <source>
        <strain evidence="4 5">DRYC-M-16</strain>
    </source>
</reference>
<evidence type="ECO:0000313" key="4">
    <source>
        <dbReference type="EMBL" id="TGD45285.1"/>
    </source>
</evidence>
<comment type="caution">
    <text evidence="4">The sequence shown here is derived from an EMBL/GenBank/DDBJ whole genome shotgun (WGS) entry which is preliminary data.</text>
</comment>
<feature type="domain" description="Rcc01698-like C-terminal" evidence="3">
    <location>
        <begin position="1044"/>
        <end position="1143"/>
    </location>
</feature>
<dbReference type="Pfam" id="PF23666">
    <property type="entry name" value="Rcc01698_C"/>
    <property type="match status" value="1"/>
</dbReference>
<dbReference type="Proteomes" id="UP000297741">
    <property type="component" value="Unassembled WGS sequence"/>
</dbReference>
<dbReference type="CDD" id="cd19607">
    <property type="entry name" value="GTA_TIM-barrel-like"/>
    <property type="match status" value="1"/>
</dbReference>
<evidence type="ECO:0000313" key="5">
    <source>
        <dbReference type="Proteomes" id="UP000297741"/>
    </source>
</evidence>
<dbReference type="Gene3D" id="3.20.20.80">
    <property type="entry name" value="Glycosidases"/>
    <property type="match status" value="1"/>
</dbReference>
<gene>
    <name evidence="4" type="ORF">EEB11_01640</name>
</gene>
<feature type="domain" description="Tip attachment protein J" evidence="2">
    <location>
        <begin position="794"/>
        <end position="951"/>
    </location>
</feature>
<dbReference type="InterPro" id="IPR056490">
    <property type="entry name" value="Rcc01698_C"/>
</dbReference>
<dbReference type="InterPro" id="IPR025195">
    <property type="entry name" value="GTA_TIM_dom"/>
</dbReference>
<name>A0ABY2KSL1_9RHOB</name>
<dbReference type="RefSeq" id="WP_135428664.1">
    <property type="nucleotide sequence ID" value="NZ_RPEM01000001.1"/>
</dbReference>
<feature type="domain" description="GTA TIM-barrel-like" evidence="1">
    <location>
        <begin position="442"/>
        <end position="735"/>
    </location>
</feature>